<dbReference type="EMBL" id="AMRG01000011">
    <property type="protein sequence ID" value="EKE82748.1"/>
    <property type="molecule type" value="Genomic_DNA"/>
</dbReference>
<feature type="region of interest" description="Disordered" evidence="1">
    <location>
        <begin position="177"/>
        <end position="201"/>
    </location>
</feature>
<gene>
    <name evidence="3" type="ORF">A10D4_09089</name>
</gene>
<feature type="compositionally biased region" description="Polar residues" evidence="1">
    <location>
        <begin position="177"/>
        <end position="186"/>
    </location>
</feature>
<organism evidence="3 4">
    <name type="scientific">Idiomarina xiamenensis 10-D-4</name>
    <dbReference type="NCBI Taxonomy" id="740709"/>
    <lineage>
        <taxon>Bacteria</taxon>
        <taxon>Pseudomonadati</taxon>
        <taxon>Pseudomonadota</taxon>
        <taxon>Gammaproteobacteria</taxon>
        <taxon>Alteromonadales</taxon>
        <taxon>Idiomarinaceae</taxon>
        <taxon>Idiomarina</taxon>
    </lineage>
</organism>
<keyword evidence="4" id="KW-1185">Reference proteome</keyword>
<evidence type="ECO:0000313" key="3">
    <source>
        <dbReference type="EMBL" id="EKE82748.1"/>
    </source>
</evidence>
<dbReference type="OrthoDB" id="10011221at2"/>
<feature type="chain" id="PRO_5003859718" evidence="2">
    <location>
        <begin position="30"/>
        <end position="231"/>
    </location>
</feature>
<feature type="compositionally biased region" description="Basic and acidic residues" evidence="1">
    <location>
        <begin position="187"/>
        <end position="196"/>
    </location>
</feature>
<proteinExistence type="predicted"/>
<comment type="caution">
    <text evidence="3">The sequence shown here is derived from an EMBL/GenBank/DDBJ whole genome shotgun (WGS) entry which is preliminary data.</text>
</comment>
<evidence type="ECO:0000313" key="4">
    <source>
        <dbReference type="Proteomes" id="UP000014115"/>
    </source>
</evidence>
<evidence type="ECO:0000256" key="2">
    <source>
        <dbReference type="SAM" id="SignalP"/>
    </source>
</evidence>
<evidence type="ECO:0000256" key="1">
    <source>
        <dbReference type="SAM" id="MobiDB-lite"/>
    </source>
</evidence>
<sequence length="231" mass="25118">MSRQRFFTPVRRFWLASICLSGSLQLAQAAPVSAIDNDGLASQAATATSDTQRPLTVTDIMKFRAIEGLQLSDQGDWIAYEARPDRGDSEAIFRALQADTEWRVERGTAPQIASDRQWGLVKQLAPLLEREQAGKKDKPAATAVLVNLQSGEQQVFAAIQRAGFTGDATSAVFLSDTQSATNSDSQNTDKESDEKPAQPTLTSNLILLQLASQQQQHINDVSQFAVAEQGP</sequence>
<dbReference type="Proteomes" id="UP000014115">
    <property type="component" value="Unassembled WGS sequence"/>
</dbReference>
<feature type="signal peptide" evidence="2">
    <location>
        <begin position="1"/>
        <end position="29"/>
    </location>
</feature>
<accession>K2K5B7</accession>
<dbReference type="RefSeq" id="WP_008489091.1">
    <property type="nucleotide sequence ID" value="NZ_AMRG01000011.1"/>
</dbReference>
<dbReference type="STRING" id="740709.A10D4_09089"/>
<dbReference type="eggNOG" id="COG1506">
    <property type="taxonomic scope" value="Bacteria"/>
</dbReference>
<protein>
    <submittedName>
        <fullName evidence="3">Peptidase S9, prolyl oligopeptidase active site region</fullName>
    </submittedName>
</protein>
<dbReference type="AlphaFoldDB" id="K2K5B7"/>
<dbReference type="PATRIC" id="fig|740709.3.peg.1839"/>
<keyword evidence="2" id="KW-0732">Signal</keyword>
<reference evidence="3 4" key="1">
    <citation type="journal article" date="2012" name="J. Bacteriol.">
        <title>Genome Sequence of Idiomarina xiamenensis Type Strain 10-D-4.</title>
        <authorList>
            <person name="Lai Q."/>
            <person name="Wang L."/>
            <person name="Wang W."/>
            <person name="Shao Z."/>
        </authorList>
    </citation>
    <scope>NUCLEOTIDE SEQUENCE [LARGE SCALE GENOMIC DNA]</scope>
    <source>
        <strain evidence="3 4">10-D-4</strain>
    </source>
</reference>
<name>K2K5B7_9GAMM</name>